<dbReference type="PANTHER" id="PTHR43000">
    <property type="entry name" value="DTDP-D-GLUCOSE 4,6-DEHYDRATASE-RELATED"/>
    <property type="match status" value="1"/>
</dbReference>
<organism evidence="3 4">
    <name type="scientific">Colletotrichum incanum</name>
    <name type="common">Soybean anthracnose fungus</name>
    <dbReference type="NCBI Taxonomy" id="1573173"/>
    <lineage>
        <taxon>Eukaryota</taxon>
        <taxon>Fungi</taxon>
        <taxon>Dikarya</taxon>
        <taxon>Ascomycota</taxon>
        <taxon>Pezizomycotina</taxon>
        <taxon>Sordariomycetes</taxon>
        <taxon>Hypocreomycetidae</taxon>
        <taxon>Glomerellales</taxon>
        <taxon>Glomerellaceae</taxon>
        <taxon>Colletotrichum</taxon>
        <taxon>Colletotrichum spaethianum species complex</taxon>
    </lineage>
</organism>
<comment type="similarity">
    <text evidence="1">Belongs to the NAD(P)-dependent epimerase/dehydratase family.</text>
</comment>
<evidence type="ECO:0000256" key="1">
    <source>
        <dbReference type="ARBA" id="ARBA00007637"/>
    </source>
</evidence>
<evidence type="ECO:0000313" key="3">
    <source>
        <dbReference type="EMBL" id="KZL86581.1"/>
    </source>
</evidence>
<protein>
    <submittedName>
        <fullName evidence="3">Nad dependent epimerase dehydratase family protein</fullName>
    </submittedName>
</protein>
<name>A0A162P258_COLIC</name>
<dbReference type="Pfam" id="PF01370">
    <property type="entry name" value="Epimerase"/>
    <property type="match status" value="1"/>
</dbReference>
<dbReference type="AlphaFoldDB" id="A0A162P258"/>
<dbReference type="SUPFAM" id="SSF51735">
    <property type="entry name" value="NAD(P)-binding Rossmann-fold domains"/>
    <property type="match status" value="1"/>
</dbReference>
<evidence type="ECO:0000259" key="2">
    <source>
        <dbReference type="Pfam" id="PF01370"/>
    </source>
</evidence>
<dbReference type="OrthoDB" id="202470at2759"/>
<keyword evidence="4" id="KW-1185">Reference proteome</keyword>
<sequence>MASPSPSYTVLVTGSSGHLGAALMLTLPSQGHAPLGIDILPSETTTIVGSITDRPLVASILSQNPSISHIIHAATLHKPHVESHPKSAFIDTNITGTLVLLEEAAASLPPSRIKSFIFVSTTSTFGGALSPKPGQPAAWIDESVVPVPKNIYGATKCAAEDLCALAHRQSSLPVLVLRTSRFFPEADDDEDRRAAMADANLKVCELAYRRADIADVVSAVACGMAKAGDIGFGKYIVSAPPPFSRTDDSGGGGETLLRRLDADAGAVFREAVPGCAAVFEKLGWRFLERLDRVYDSSKAVRDLGWRPEWTFEQVVERLGRGEDWRSELTHRVGKRGYHAVPTGVYTTR</sequence>
<dbReference type="STRING" id="1573173.A0A162P258"/>
<accession>A0A162P258</accession>
<dbReference type="Gene3D" id="3.40.50.720">
    <property type="entry name" value="NAD(P)-binding Rossmann-like Domain"/>
    <property type="match status" value="1"/>
</dbReference>
<dbReference type="CDD" id="cd08946">
    <property type="entry name" value="SDR_e"/>
    <property type="match status" value="1"/>
</dbReference>
<evidence type="ECO:0000313" key="4">
    <source>
        <dbReference type="Proteomes" id="UP000076584"/>
    </source>
</evidence>
<gene>
    <name evidence="3" type="ORF">CI238_05650</name>
</gene>
<dbReference type="InterPro" id="IPR001509">
    <property type="entry name" value="Epimerase_deHydtase"/>
</dbReference>
<dbReference type="EMBL" id="LFIW01000409">
    <property type="protein sequence ID" value="KZL86581.1"/>
    <property type="molecule type" value="Genomic_DNA"/>
</dbReference>
<feature type="domain" description="NAD-dependent epimerase/dehydratase" evidence="2">
    <location>
        <begin position="10"/>
        <end position="186"/>
    </location>
</feature>
<comment type="caution">
    <text evidence="3">The sequence shown here is derived from an EMBL/GenBank/DDBJ whole genome shotgun (WGS) entry which is preliminary data.</text>
</comment>
<dbReference type="InterPro" id="IPR036291">
    <property type="entry name" value="NAD(P)-bd_dom_sf"/>
</dbReference>
<dbReference type="Proteomes" id="UP000076584">
    <property type="component" value="Unassembled WGS sequence"/>
</dbReference>
<reference evidence="3 4" key="1">
    <citation type="submission" date="2015-06" db="EMBL/GenBank/DDBJ databases">
        <title>Survival trade-offs in plant roots during colonization by closely related pathogenic and mutualistic fungi.</title>
        <authorList>
            <person name="Hacquard S."/>
            <person name="Kracher B."/>
            <person name="Hiruma K."/>
            <person name="Weinman A."/>
            <person name="Muench P."/>
            <person name="Garrido Oter R."/>
            <person name="Ver Loren van Themaat E."/>
            <person name="Dallerey J.-F."/>
            <person name="Damm U."/>
            <person name="Henrissat B."/>
            <person name="Lespinet O."/>
            <person name="Thon M."/>
            <person name="Kemen E."/>
            <person name="McHardy A.C."/>
            <person name="Schulze-Lefert P."/>
            <person name="O'Connell R.J."/>
        </authorList>
    </citation>
    <scope>NUCLEOTIDE SEQUENCE [LARGE SCALE GENOMIC DNA]</scope>
    <source>
        <strain evidence="3 4">MAFF 238704</strain>
    </source>
</reference>
<proteinExistence type="inferred from homology"/>